<name>A0AAJ0NI24_STACA</name>
<organism evidence="2 3">
    <name type="scientific">Staphylococcus carnosus</name>
    <dbReference type="NCBI Taxonomy" id="1281"/>
    <lineage>
        <taxon>Bacteria</taxon>
        <taxon>Bacillati</taxon>
        <taxon>Bacillota</taxon>
        <taxon>Bacilli</taxon>
        <taxon>Bacillales</taxon>
        <taxon>Staphylococcaceae</taxon>
        <taxon>Staphylococcus</taxon>
    </lineage>
</organism>
<dbReference type="Proteomes" id="UP000033530">
    <property type="component" value="Unassembled WGS sequence"/>
</dbReference>
<feature type="transmembrane region" description="Helical" evidence="1">
    <location>
        <begin position="52"/>
        <end position="74"/>
    </location>
</feature>
<keyword evidence="1" id="KW-0812">Transmembrane</keyword>
<sequence length="75" mass="8652">MFQKMKWIYDIIVRNHEHCKDLPCGLKYRKSRLKRAIARGELEVFKGKVSKIVIIVMLVAVIVALILSSLAPLMQ</sequence>
<accession>A0AAJ0NI24</accession>
<evidence type="ECO:0000313" key="2">
    <source>
        <dbReference type="EMBL" id="KKB26219.1"/>
    </source>
</evidence>
<dbReference type="AlphaFoldDB" id="A0AAJ0NI24"/>
<dbReference type="EMBL" id="LAIU01000001">
    <property type="protein sequence ID" value="KKB26219.1"/>
    <property type="molecule type" value="Genomic_DNA"/>
</dbReference>
<evidence type="ECO:0000256" key="1">
    <source>
        <dbReference type="SAM" id="Phobius"/>
    </source>
</evidence>
<protein>
    <submittedName>
        <fullName evidence="2">Uncharacterized protein</fullName>
    </submittedName>
</protein>
<keyword evidence="1" id="KW-1133">Transmembrane helix</keyword>
<reference evidence="2 3" key="1">
    <citation type="submission" date="2015-03" db="EMBL/GenBank/DDBJ databases">
        <title>Draft Genome Sequence of S. carnosus subsp. utilis LTH 7013, Isolated from South Tirolean Ham.</title>
        <authorList>
            <person name="Mueller A."/>
            <person name="Huptas C."/>
            <person name="Wenning M."/>
            <person name="Weiss A."/>
            <person name="Schmidt H."/>
        </authorList>
    </citation>
    <scope>NUCLEOTIDE SEQUENCE [LARGE SCALE GENOMIC DNA]</scope>
    <source>
        <strain evidence="2 3">LTH7013</strain>
    </source>
</reference>
<evidence type="ECO:0000313" key="3">
    <source>
        <dbReference type="Proteomes" id="UP000033530"/>
    </source>
</evidence>
<keyword evidence="1" id="KW-0472">Membrane</keyword>
<comment type="caution">
    <text evidence="2">The sequence shown here is derived from an EMBL/GenBank/DDBJ whole genome shotgun (WGS) entry which is preliminary data.</text>
</comment>
<proteinExistence type="predicted"/>
<gene>
    <name evidence="2" type="ORF">VV61_01670</name>
</gene>